<dbReference type="PROSITE" id="PS00028">
    <property type="entry name" value="ZINC_FINGER_C2H2_1"/>
    <property type="match status" value="8"/>
</dbReference>
<dbReference type="GO" id="GO:0008270">
    <property type="term" value="F:zinc ion binding"/>
    <property type="evidence" value="ECO:0007669"/>
    <property type="project" value="UniProtKB-KW"/>
</dbReference>
<dbReference type="PANTHER" id="PTHR24379:SF121">
    <property type="entry name" value="C2H2-TYPE DOMAIN-CONTAINING PROTEIN"/>
    <property type="match status" value="1"/>
</dbReference>
<evidence type="ECO:0000256" key="6">
    <source>
        <dbReference type="SAM" id="MobiDB-lite"/>
    </source>
</evidence>
<evidence type="ECO:0000259" key="7">
    <source>
        <dbReference type="PROSITE" id="PS50157"/>
    </source>
</evidence>
<dbReference type="Gene3D" id="3.30.160.60">
    <property type="entry name" value="Classic Zinc Finger"/>
    <property type="match status" value="4"/>
</dbReference>
<gene>
    <name evidence="8" type="primary">ZNF555</name>
    <name evidence="8" type="ORF">EVAR_39612_1</name>
</gene>
<dbReference type="Proteomes" id="UP000299102">
    <property type="component" value="Unassembled WGS sequence"/>
</dbReference>
<feature type="domain" description="C2H2-type" evidence="7">
    <location>
        <begin position="1007"/>
        <end position="1029"/>
    </location>
</feature>
<feature type="region of interest" description="Disordered" evidence="6">
    <location>
        <begin position="492"/>
        <end position="514"/>
    </location>
</feature>
<feature type="domain" description="C2H2-type" evidence="7">
    <location>
        <begin position="1062"/>
        <end position="1085"/>
    </location>
</feature>
<keyword evidence="3 5" id="KW-0863">Zinc-finger</keyword>
<dbReference type="STRING" id="151549.A0A4C1WF32"/>
<dbReference type="SMART" id="SM00355">
    <property type="entry name" value="ZnF_C2H2"/>
    <property type="match status" value="15"/>
</dbReference>
<reference evidence="8 9" key="1">
    <citation type="journal article" date="2019" name="Commun. Biol.">
        <title>The bagworm genome reveals a unique fibroin gene that provides high tensile strength.</title>
        <authorList>
            <person name="Kono N."/>
            <person name="Nakamura H."/>
            <person name="Ohtoshi R."/>
            <person name="Tomita M."/>
            <person name="Numata K."/>
            <person name="Arakawa K."/>
        </authorList>
    </citation>
    <scope>NUCLEOTIDE SEQUENCE [LARGE SCALE GENOMIC DNA]</scope>
</reference>
<evidence type="ECO:0000256" key="3">
    <source>
        <dbReference type="ARBA" id="ARBA00022771"/>
    </source>
</evidence>
<protein>
    <submittedName>
        <fullName evidence="8">Zinc finger protein 555</fullName>
    </submittedName>
</protein>
<dbReference type="PANTHER" id="PTHR24379">
    <property type="entry name" value="KRAB AND ZINC FINGER DOMAIN-CONTAINING"/>
    <property type="match status" value="1"/>
</dbReference>
<dbReference type="OrthoDB" id="6077919at2759"/>
<evidence type="ECO:0000313" key="9">
    <source>
        <dbReference type="Proteomes" id="UP000299102"/>
    </source>
</evidence>
<feature type="domain" description="C2H2-type" evidence="7">
    <location>
        <begin position="448"/>
        <end position="479"/>
    </location>
</feature>
<evidence type="ECO:0000313" key="8">
    <source>
        <dbReference type="EMBL" id="GBP50036.1"/>
    </source>
</evidence>
<keyword evidence="9" id="KW-1185">Reference proteome</keyword>
<evidence type="ECO:0000256" key="5">
    <source>
        <dbReference type="PROSITE-ProRule" id="PRU00042"/>
    </source>
</evidence>
<dbReference type="Pfam" id="PF00096">
    <property type="entry name" value="zf-C2H2"/>
    <property type="match status" value="1"/>
</dbReference>
<keyword evidence="2" id="KW-0677">Repeat</keyword>
<feature type="domain" description="C2H2-type" evidence="7">
    <location>
        <begin position="1120"/>
        <end position="1144"/>
    </location>
</feature>
<dbReference type="SUPFAM" id="SSF57667">
    <property type="entry name" value="beta-beta-alpha zinc fingers"/>
    <property type="match status" value="2"/>
</dbReference>
<keyword evidence="4" id="KW-0862">Zinc</keyword>
<evidence type="ECO:0000256" key="2">
    <source>
        <dbReference type="ARBA" id="ARBA00022737"/>
    </source>
</evidence>
<sequence length="1166" mass="135565">MSRNTKRARKSKLIPRCDTSDMELIMAETEDDHNMADIVITNVKSEANSTKEEHVPKLSIKVEVEPCEEDDWHIPTKEEMCIATYLKDTTPFETKKVEVEYESDPEMQLILDEEAEELSKIVSDPINMEIMEKLFHNKDDEKEKTSTSKAVLAASEDSLKELDFESRINVSLIKKETTEAYEDILKRIADSNEKYLYKCSLCHLTWLSNEDFNAHIGDKHSNSDAWKIETTKNSLNRFIISLVRNPLTLSNNCPNCNELFSERKFLKRHMDETFKKCTKCMKLFHGCRQFHLHMPRCVSNSNNCPCNPGMDKSQKSDYKNCVCGRSDKFKKCIVCEAFFMGDDKLLEHQNKYHVVSSKLKMNVSVNKCKACKMSYVGKKDLHECTKRDKRVKCAMCKKEFHTQLLLNVHVKAMTKPNIKCNKCNVPYHLECEKYDHVCVIKKVLSLLYRCDICKRTFIEKEDVHRHIQLEHLIHFSSVPNFMSLPLSPPCRSSAATTSATDRLNRSPRHGASGEGWARCLHTNLNEKRKEIKNIHKEQNIVVTFSDNPKLSKRGTISNITQKEKVPIPLSVADDQNLTINDDVKIKTENLDSDQNSASSSVGETIAVVAKKQEYNEKSDLIKVFQGTSTYSKSKITNQLSSLVKNDRTTDESMMRNDENDVEIIIEQNECIDVESDEEKLVIDELGPVPHKRAVPENTSRRFAGVKVENNIEAEFEVNLMESESLSVLFQDLPEMEEEEVKSKSKNKKLRLLRCSNCGFRSSRKLYKNHVNNCSKQQKSQVKPCISKTPSFLNSLSSMHTCLLCQKDFTNLSWYYDHFVHHGYEAEQCPYCKKVQDHKTFLMHCLAHIKSNFYKCIAIDQEKKERTIRTTKCIQCKRDVEQTDYLTHFEIHHIKYMPESEFEVENDKGYEKPQLKEVPVHLFREVIKTLTEVKMYDRILVSKNCIICNKKSDRNTEMKRHLIEHLHMDAMLARSTNNELACQICSKKFQSSDQFKCHMREHALLPVYECQLCNKTFSDSSNFAKHKKVHDIKCLQCELCSRKFNSQRMYKQHVELHKTLKAITCPHCDKVFHFESSFKKHYKLVHLKPTFRCKYCKVRHPCLKALWDHLWEVHKVRKVQADCKECGASFRKMQALKMHIMSYHTFPSRKKSNATNKKNVMALASEK</sequence>
<organism evidence="8 9">
    <name type="scientific">Eumeta variegata</name>
    <name type="common">Bagworm moth</name>
    <name type="synonym">Eumeta japonica</name>
    <dbReference type="NCBI Taxonomy" id="151549"/>
    <lineage>
        <taxon>Eukaryota</taxon>
        <taxon>Metazoa</taxon>
        <taxon>Ecdysozoa</taxon>
        <taxon>Arthropoda</taxon>
        <taxon>Hexapoda</taxon>
        <taxon>Insecta</taxon>
        <taxon>Pterygota</taxon>
        <taxon>Neoptera</taxon>
        <taxon>Endopterygota</taxon>
        <taxon>Lepidoptera</taxon>
        <taxon>Glossata</taxon>
        <taxon>Ditrysia</taxon>
        <taxon>Tineoidea</taxon>
        <taxon>Psychidae</taxon>
        <taxon>Oiketicinae</taxon>
        <taxon>Eumeta</taxon>
    </lineage>
</organism>
<feature type="domain" description="C2H2-type" evidence="7">
    <location>
        <begin position="1034"/>
        <end position="1061"/>
    </location>
</feature>
<evidence type="ECO:0000256" key="1">
    <source>
        <dbReference type="ARBA" id="ARBA00022723"/>
    </source>
</evidence>
<dbReference type="InterPro" id="IPR036236">
    <property type="entry name" value="Znf_C2H2_sf"/>
</dbReference>
<dbReference type="PROSITE" id="PS50157">
    <property type="entry name" value="ZINC_FINGER_C2H2_2"/>
    <property type="match status" value="6"/>
</dbReference>
<evidence type="ECO:0000256" key="4">
    <source>
        <dbReference type="ARBA" id="ARBA00022833"/>
    </source>
</evidence>
<proteinExistence type="predicted"/>
<accession>A0A4C1WF32</accession>
<keyword evidence="1" id="KW-0479">Metal-binding</keyword>
<feature type="domain" description="C2H2-type" evidence="7">
    <location>
        <begin position="979"/>
        <end position="1002"/>
    </location>
</feature>
<dbReference type="InterPro" id="IPR013087">
    <property type="entry name" value="Znf_C2H2_type"/>
</dbReference>
<dbReference type="AlphaFoldDB" id="A0A4C1WF32"/>
<comment type="caution">
    <text evidence="8">The sequence shown here is derived from an EMBL/GenBank/DDBJ whole genome shotgun (WGS) entry which is preliminary data.</text>
</comment>
<name>A0A4C1WF32_EUMVA</name>
<dbReference type="EMBL" id="BGZK01000557">
    <property type="protein sequence ID" value="GBP50036.1"/>
    <property type="molecule type" value="Genomic_DNA"/>
</dbReference>